<keyword evidence="5 9" id="KW-0378">Hydrolase</keyword>
<evidence type="ECO:0000256" key="6">
    <source>
        <dbReference type="ARBA" id="ARBA00023295"/>
    </source>
</evidence>
<dbReference type="GO" id="GO:0005975">
    <property type="term" value="P:carbohydrate metabolic process"/>
    <property type="evidence" value="ECO:0007669"/>
    <property type="project" value="InterPro"/>
</dbReference>
<reference evidence="11" key="1">
    <citation type="submission" date="2023-07" db="EMBL/GenBank/DDBJ databases">
        <title>draft genome sequence of fig (Ficus carica).</title>
        <authorList>
            <person name="Takahashi T."/>
            <person name="Nishimura K."/>
        </authorList>
    </citation>
    <scope>NUCLEOTIDE SEQUENCE</scope>
</reference>
<comment type="similarity">
    <text evidence="2 9">Belongs to the glycosyl hydrolase 28 family.</text>
</comment>
<keyword evidence="4" id="KW-0964">Secreted</keyword>
<keyword evidence="7" id="KW-0961">Cell wall biogenesis/degradation</keyword>
<comment type="subcellular location">
    <subcellularLocation>
        <location evidence="1">Secreted</location>
        <location evidence="1">Cell wall</location>
    </subcellularLocation>
</comment>
<gene>
    <name evidence="11" type="ORF">TIFTF001_007221</name>
</gene>
<dbReference type="GO" id="GO:0004650">
    <property type="term" value="F:polygalacturonase activity"/>
    <property type="evidence" value="ECO:0007669"/>
    <property type="project" value="InterPro"/>
</dbReference>
<keyword evidence="12" id="KW-1185">Reference proteome</keyword>
<evidence type="ECO:0000313" key="11">
    <source>
        <dbReference type="EMBL" id="GMN37929.1"/>
    </source>
</evidence>
<dbReference type="InterPro" id="IPR012334">
    <property type="entry name" value="Pectin_lyas_fold"/>
</dbReference>
<dbReference type="PROSITE" id="PS00502">
    <property type="entry name" value="POLYGALACTURONASE"/>
    <property type="match status" value="1"/>
</dbReference>
<evidence type="ECO:0000256" key="4">
    <source>
        <dbReference type="ARBA" id="ARBA00022525"/>
    </source>
</evidence>
<evidence type="ECO:0000256" key="5">
    <source>
        <dbReference type="ARBA" id="ARBA00022801"/>
    </source>
</evidence>
<accession>A0AA88DGC1</accession>
<evidence type="ECO:0000256" key="8">
    <source>
        <dbReference type="PROSITE-ProRule" id="PRU10052"/>
    </source>
</evidence>
<dbReference type="FunFam" id="2.160.20.10:FF:000004">
    <property type="entry name" value="Pectin lyase-like superfamily protein"/>
    <property type="match status" value="1"/>
</dbReference>
<dbReference type="SUPFAM" id="SSF51126">
    <property type="entry name" value="Pectin lyase-like"/>
    <property type="match status" value="1"/>
</dbReference>
<dbReference type="InterPro" id="IPR000743">
    <property type="entry name" value="Glyco_hydro_28"/>
</dbReference>
<evidence type="ECO:0000256" key="1">
    <source>
        <dbReference type="ARBA" id="ARBA00004191"/>
    </source>
</evidence>
<feature type="region of interest" description="Disordered" evidence="10">
    <location>
        <begin position="417"/>
        <end position="437"/>
    </location>
</feature>
<organism evidence="11 12">
    <name type="scientific">Ficus carica</name>
    <name type="common">Common fig</name>
    <dbReference type="NCBI Taxonomy" id="3494"/>
    <lineage>
        <taxon>Eukaryota</taxon>
        <taxon>Viridiplantae</taxon>
        <taxon>Streptophyta</taxon>
        <taxon>Embryophyta</taxon>
        <taxon>Tracheophyta</taxon>
        <taxon>Spermatophyta</taxon>
        <taxon>Magnoliopsida</taxon>
        <taxon>eudicotyledons</taxon>
        <taxon>Gunneridae</taxon>
        <taxon>Pentapetalae</taxon>
        <taxon>rosids</taxon>
        <taxon>fabids</taxon>
        <taxon>Rosales</taxon>
        <taxon>Moraceae</taxon>
        <taxon>Ficeae</taxon>
        <taxon>Ficus</taxon>
    </lineage>
</organism>
<dbReference type="Pfam" id="PF00295">
    <property type="entry name" value="Glyco_hydro_28"/>
    <property type="match status" value="1"/>
</dbReference>
<evidence type="ECO:0000256" key="9">
    <source>
        <dbReference type="RuleBase" id="RU361169"/>
    </source>
</evidence>
<evidence type="ECO:0000256" key="10">
    <source>
        <dbReference type="SAM" id="MobiDB-lite"/>
    </source>
</evidence>
<evidence type="ECO:0000256" key="7">
    <source>
        <dbReference type="ARBA" id="ARBA00023316"/>
    </source>
</evidence>
<sequence length="437" mass="47034">MITRSRRLIDFEAVVLLGCALLISCAAGAFRGGHVYDENSRRGLIQTAGRQVFDVTKYGAVANNDHKDNVQPFMKTWIAACRNSNAPAKIVIPKGTFLVGPVVFQGPCKSSEPIVIEVQGVVKATTDVSDYSSPEWFSFEFINGLLITGSGTFDGQGPKVWPYNDCKTNPNCQHLAASLRFDSVNNAIVEGITSLNSKWFHVYVYECKNITLNNLKITAPAESPNTDGIHISASSFVNVSNTAIGTGDDCIGIVQDSHNIFITNVTCGPGHGISVGSLGKWSFDKGVSNIVVRNCTLVNTTNGARIKTWGGQTSGEATGIIYENIIMKNVKNPIIIDQNYGRKNQPSKWKIKDVHFRNIKGTSASKVSISLACSSMFPCEVVEMTNINLAYGGTKFKTSVTDSVCANAKVTQSGSLNNPIPCSSKGPTVPSAQSVFE</sequence>
<dbReference type="Proteomes" id="UP001187192">
    <property type="component" value="Unassembled WGS sequence"/>
</dbReference>
<dbReference type="PROSITE" id="PS51257">
    <property type="entry name" value="PROKAR_LIPOPROTEIN"/>
    <property type="match status" value="1"/>
</dbReference>
<dbReference type="SMART" id="SM00710">
    <property type="entry name" value="PbH1"/>
    <property type="match status" value="4"/>
</dbReference>
<dbReference type="PANTHER" id="PTHR31375">
    <property type="match status" value="1"/>
</dbReference>
<dbReference type="EMBL" id="BTGU01000007">
    <property type="protein sequence ID" value="GMN37929.1"/>
    <property type="molecule type" value="Genomic_DNA"/>
</dbReference>
<proteinExistence type="inferred from homology"/>
<evidence type="ECO:0000256" key="3">
    <source>
        <dbReference type="ARBA" id="ARBA00022512"/>
    </source>
</evidence>
<keyword evidence="6 9" id="KW-0326">Glycosidase</keyword>
<dbReference type="InterPro" id="IPR011050">
    <property type="entry name" value="Pectin_lyase_fold/virulence"/>
</dbReference>
<evidence type="ECO:0000256" key="2">
    <source>
        <dbReference type="ARBA" id="ARBA00008834"/>
    </source>
</evidence>
<dbReference type="Gramene" id="FCD_00009441-RA">
    <property type="protein sequence ID" value="FCD_00009441-RA:cds"/>
    <property type="gene ID" value="FCD_00009441"/>
</dbReference>
<dbReference type="GO" id="GO:0071555">
    <property type="term" value="P:cell wall organization"/>
    <property type="evidence" value="ECO:0007669"/>
    <property type="project" value="UniProtKB-KW"/>
</dbReference>
<dbReference type="AlphaFoldDB" id="A0AA88DGC1"/>
<comment type="caution">
    <text evidence="11">The sequence shown here is derived from an EMBL/GenBank/DDBJ whole genome shotgun (WGS) entry which is preliminary data.</text>
</comment>
<evidence type="ECO:0000313" key="12">
    <source>
        <dbReference type="Proteomes" id="UP001187192"/>
    </source>
</evidence>
<name>A0AA88DGC1_FICCA</name>
<dbReference type="Gene3D" id="2.160.20.10">
    <property type="entry name" value="Single-stranded right-handed beta-helix, Pectin lyase-like"/>
    <property type="match status" value="1"/>
</dbReference>
<keyword evidence="3" id="KW-0134">Cell wall</keyword>
<feature type="active site" evidence="8">
    <location>
        <position position="271"/>
    </location>
</feature>
<protein>
    <submittedName>
        <fullName evidence="11">Uncharacterized protein</fullName>
    </submittedName>
</protein>
<dbReference type="InterPro" id="IPR006626">
    <property type="entry name" value="PbH1"/>
</dbReference>